<gene>
    <name evidence="3" type="ORF">N7496_012600</name>
</gene>
<dbReference type="Proteomes" id="UP001147782">
    <property type="component" value="Unassembled WGS sequence"/>
</dbReference>
<feature type="compositionally biased region" description="Polar residues" evidence="2">
    <location>
        <begin position="226"/>
        <end position="235"/>
    </location>
</feature>
<dbReference type="OrthoDB" id="4241662at2759"/>
<accession>A0A9W9US14</accession>
<comment type="similarity">
    <text evidence="1">Belongs to the LOR family.</text>
</comment>
<evidence type="ECO:0000313" key="4">
    <source>
        <dbReference type="Proteomes" id="UP001147782"/>
    </source>
</evidence>
<dbReference type="InterPro" id="IPR007612">
    <property type="entry name" value="LOR"/>
</dbReference>
<dbReference type="EMBL" id="JAPZBS010000010">
    <property type="protein sequence ID" value="KAJ5355388.1"/>
    <property type="molecule type" value="Genomic_DNA"/>
</dbReference>
<organism evidence="3 4">
    <name type="scientific">Penicillium cataractarum</name>
    <dbReference type="NCBI Taxonomy" id="2100454"/>
    <lineage>
        <taxon>Eukaryota</taxon>
        <taxon>Fungi</taxon>
        <taxon>Dikarya</taxon>
        <taxon>Ascomycota</taxon>
        <taxon>Pezizomycotina</taxon>
        <taxon>Eurotiomycetes</taxon>
        <taxon>Eurotiomycetidae</taxon>
        <taxon>Eurotiales</taxon>
        <taxon>Aspergillaceae</taxon>
        <taxon>Penicillium</taxon>
    </lineage>
</organism>
<feature type="region of interest" description="Disordered" evidence="2">
    <location>
        <begin position="164"/>
        <end position="246"/>
    </location>
</feature>
<feature type="compositionally biased region" description="Low complexity" evidence="2">
    <location>
        <begin position="189"/>
        <end position="218"/>
    </location>
</feature>
<dbReference type="SUPFAM" id="SSF54518">
    <property type="entry name" value="Tubby C-terminal domain-like"/>
    <property type="match status" value="1"/>
</dbReference>
<evidence type="ECO:0000256" key="1">
    <source>
        <dbReference type="ARBA" id="ARBA00005437"/>
    </source>
</evidence>
<dbReference type="InterPro" id="IPR025659">
    <property type="entry name" value="Tubby-like_C"/>
</dbReference>
<feature type="compositionally biased region" description="Low complexity" evidence="2">
    <location>
        <begin position="164"/>
        <end position="182"/>
    </location>
</feature>
<protein>
    <submittedName>
        <fullName evidence="3">Uncharacterized protein</fullName>
    </submittedName>
</protein>
<dbReference type="Gene3D" id="2.40.160.200">
    <property type="entry name" value="LURP1-related"/>
    <property type="match status" value="1"/>
</dbReference>
<dbReference type="Pfam" id="PF04525">
    <property type="entry name" value="LOR"/>
    <property type="match status" value="1"/>
</dbReference>
<keyword evidence="4" id="KW-1185">Reference proteome</keyword>
<sequence>MPTPLQPPDQPLALRRTHLLAPAPDRLTNTPTTLTITRNNTLSGRAFSVHHLRTHEPYDSPTRRSLLYTVSGRFWSGTQAREIRDAAGRPLLELRRMWWQRAWSVKRAGGGGDELMGAEMRWGAGVKMKMAVRVRNALLVGARRRSEVEEDEFRSEYYPYAMHSSAAGRRGRRQQQQYRRYASPPPPYSAIASSSAASGNAAQAPGQASGSGAGAVPALRRRHSTDTVSSKSTHLPSYASAHRRSTHSLRELLDAVEPPAEPAPASSYAYAFPPARRYSEAVVEEREELRVVQMSNTVAAVMMGEKKIVSIRREKVMMDFQLSGPMDRWEVGVAEGVDLLLAVSIVLIMAEFVRHEYRVRIN</sequence>
<name>A0A9W9US14_9EURO</name>
<dbReference type="RefSeq" id="XP_056549411.1">
    <property type="nucleotide sequence ID" value="XM_056705513.1"/>
</dbReference>
<dbReference type="AlphaFoldDB" id="A0A9W9US14"/>
<reference evidence="3" key="1">
    <citation type="submission" date="2022-11" db="EMBL/GenBank/DDBJ databases">
        <authorList>
            <person name="Petersen C."/>
        </authorList>
    </citation>
    <scope>NUCLEOTIDE SEQUENCE</scope>
    <source>
        <strain evidence="3">IBT 29864</strain>
    </source>
</reference>
<dbReference type="InterPro" id="IPR038595">
    <property type="entry name" value="LOR_sf"/>
</dbReference>
<evidence type="ECO:0000256" key="2">
    <source>
        <dbReference type="SAM" id="MobiDB-lite"/>
    </source>
</evidence>
<evidence type="ECO:0000313" key="3">
    <source>
        <dbReference type="EMBL" id="KAJ5355388.1"/>
    </source>
</evidence>
<comment type="caution">
    <text evidence="3">The sequence shown here is derived from an EMBL/GenBank/DDBJ whole genome shotgun (WGS) entry which is preliminary data.</text>
</comment>
<proteinExistence type="inferred from homology"/>
<dbReference type="GeneID" id="81444692"/>
<reference evidence="3" key="2">
    <citation type="journal article" date="2023" name="IMA Fungus">
        <title>Comparative genomic study of the Penicillium genus elucidates a diverse pangenome and 15 lateral gene transfer events.</title>
        <authorList>
            <person name="Petersen C."/>
            <person name="Sorensen T."/>
            <person name="Nielsen M.R."/>
            <person name="Sondergaard T.E."/>
            <person name="Sorensen J.L."/>
            <person name="Fitzpatrick D.A."/>
            <person name="Frisvad J.C."/>
            <person name="Nielsen K.L."/>
        </authorList>
    </citation>
    <scope>NUCLEOTIDE SEQUENCE</scope>
    <source>
        <strain evidence="3">IBT 29864</strain>
    </source>
</reference>